<proteinExistence type="predicted"/>
<dbReference type="GO" id="GO:0016705">
    <property type="term" value="F:oxidoreductase activity, acting on paired donors, with incorporation or reduction of molecular oxygen"/>
    <property type="evidence" value="ECO:0007669"/>
    <property type="project" value="InterPro"/>
</dbReference>
<reference evidence="1" key="1">
    <citation type="submission" date="2016-07" db="EMBL/GenBank/DDBJ databases">
        <title>Microvirga ossetica sp. nov. a new species of rhizobia isolated from root nodules of the legume species Vicia alpestris Steven originated from North Ossetia region in the Caucasus.</title>
        <authorList>
            <person name="Safronova V.I."/>
            <person name="Kuznetsova I.G."/>
            <person name="Sazanova A.L."/>
            <person name="Belimov A."/>
            <person name="Andronov E."/>
            <person name="Osledkin Y.S."/>
            <person name="Onishchuk O.P."/>
            <person name="Kurchak O.N."/>
            <person name="Shaposhnikov A.I."/>
            <person name="Willems A."/>
            <person name="Tikhonovich I.A."/>
        </authorList>
    </citation>
    <scope>NUCLEOTIDE SEQUENCE [LARGE SCALE GENOMIC DNA]</scope>
    <source>
        <strain evidence="1">V5/3M</strain>
        <plasmid evidence="1">unnamed4</plasmid>
    </source>
</reference>
<dbReference type="SUPFAM" id="SSF51679">
    <property type="entry name" value="Bacterial luciferase-like"/>
    <property type="match status" value="1"/>
</dbReference>
<keyword evidence="1" id="KW-0614">Plasmid</keyword>
<dbReference type="KEGG" id="moc:BB934_44210"/>
<gene>
    <name evidence="1" type="ORF">BB934_44210</name>
</gene>
<dbReference type="AlphaFoldDB" id="A0A1B2EZ16"/>
<accession>A0A1B2EZ16</accession>
<dbReference type="EMBL" id="CP016620">
    <property type="protein sequence ID" value="ANY85196.1"/>
    <property type="molecule type" value="Genomic_DNA"/>
</dbReference>
<name>A0A1B2EZ16_9HYPH</name>
<organism evidence="1">
    <name type="scientific">Microvirga ossetica</name>
    <dbReference type="NCBI Taxonomy" id="1882682"/>
    <lineage>
        <taxon>Bacteria</taxon>
        <taxon>Pseudomonadati</taxon>
        <taxon>Pseudomonadota</taxon>
        <taxon>Alphaproteobacteria</taxon>
        <taxon>Hyphomicrobiales</taxon>
        <taxon>Methylobacteriaceae</taxon>
        <taxon>Microvirga</taxon>
    </lineage>
</organism>
<geneLocation type="plasmid" evidence="1">
    <name>unnamed4</name>
</geneLocation>
<evidence type="ECO:0000313" key="1">
    <source>
        <dbReference type="EMBL" id="ANY85196.1"/>
    </source>
</evidence>
<sequence length="78" mass="9037">MLAAELGLPYFSARHFAPDSFLFALQVYRSRFEPPIRTTDPMPWPASTSSLRTRKLRHSGWQPRSRCPFADLFHGDWG</sequence>
<protein>
    <submittedName>
        <fullName evidence="1">Uncharacterized protein</fullName>
    </submittedName>
</protein>
<dbReference type="InterPro" id="IPR036661">
    <property type="entry name" value="Luciferase-like_sf"/>
</dbReference>